<keyword evidence="1" id="KW-0732">Signal</keyword>
<dbReference type="AlphaFoldDB" id="A0A6B0U8E9"/>
<dbReference type="EMBL" id="GIFC01000220">
    <property type="protein sequence ID" value="MXU82303.1"/>
    <property type="molecule type" value="Transcribed_RNA"/>
</dbReference>
<sequence length="67" mass="7786">MRRRTSSTKLVTLSFGPWCLAWRSSSARCRRCWLAKVRRSSAWNSSHDEIDASWFSNQVRAVPSRAK</sequence>
<organism evidence="2">
    <name type="scientific">Ixodes ricinus</name>
    <name type="common">Common tick</name>
    <name type="synonym">Acarus ricinus</name>
    <dbReference type="NCBI Taxonomy" id="34613"/>
    <lineage>
        <taxon>Eukaryota</taxon>
        <taxon>Metazoa</taxon>
        <taxon>Ecdysozoa</taxon>
        <taxon>Arthropoda</taxon>
        <taxon>Chelicerata</taxon>
        <taxon>Arachnida</taxon>
        <taxon>Acari</taxon>
        <taxon>Parasitiformes</taxon>
        <taxon>Ixodida</taxon>
        <taxon>Ixodoidea</taxon>
        <taxon>Ixodidae</taxon>
        <taxon>Ixodinae</taxon>
        <taxon>Ixodes</taxon>
    </lineage>
</organism>
<protein>
    <submittedName>
        <fullName evidence="2">Putative secreted protein</fullName>
    </submittedName>
</protein>
<accession>A0A6B0U8E9</accession>
<evidence type="ECO:0000256" key="1">
    <source>
        <dbReference type="SAM" id="SignalP"/>
    </source>
</evidence>
<feature type="chain" id="PRO_5025580597" evidence="1">
    <location>
        <begin position="22"/>
        <end position="67"/>
    </location>
</feature>
<name>A0A6B0U8E9_IXORI</name>
<proteinExistence type="predicted"/>
<feature type="signal peptide" evidence="1">
    <location>
        <begin position="1"/>
        <end position="21"/>
    </location>
</feature>
<evidence type="ECO:0000313" key="2">
    <source>
        <dbReference type="EMBL" id="MXU82303.1"/>
    </source>
</evidence>
<reference evidence="2" key="1">
    <citation type="submission" date="2019-12" db="EMBL/GenBank/DDBJ databases">
        <title>An insight into the sialome of adult female Ixodes ricinus ticks feeding for 6 days.</title>
        <authorList>
            <person name="Perner J."/>
            <person name="Ribeiro J.M.C."/>
        </authorList>
    </citation>
    <scope>NUCLEOTIDE SEQUENCE</scope>
    <source>
        <strain evidence="2">Semi-engorged</strain>
        <tissue evidence="2">Salivary glands</tissue>
    </source>
</reference>